<name>A0A0F9WKK5_9ZZZZ</name>
<dbReference type="EMBL" id="LAZR01000146">
    <property type="protein sequence ID" value="KKN86546.1"/>
    <property type="molecule type" value="Genomic_DNA"/>
</dbReference>
<sequence>MGIKNFHFPTPVYMQQFDALKPLDWTVNFADGTSGNKKQYKNFHLIPEEKRLNIRALRLISGDRNITISRKVNNQIIEGFFYHIKAGRKIAMGSQIGLDVGYFEERIGFCYNSNGDAKFVKLDHIAYAHPVRMKFERIREILAGLPNNHPELQNENINLDAFPQITRILNANIKYGVDIQEDTENINSQDQFADGTPTIKDPKSMRNSVAVNIARFGRLEDLPELGTPPRITTNIEETVIGKDRT</sequence>
<organism evidence="1">
    <name type="scientific">marine sediment metagenome</name>
    <dbReference type="NCBI Taxonomy" id="412755"/>
    <lineage>
        <taxon>unclassified sequences</taxon>
        <taxon>metagenomes</taxon>
        <taxon>ecological metagenomes</taxon>
    </lineage>
</organism>
<proteinExistence type="predicted"/>
<evidence type="ECO:0000313" key="1">
    <source>
        <dbReference type="EMBL" id="KKN86546.1"/>
    </source>
</evidence>
<gene>
    <name evidence="1" type="ORF">LCGC14_0267220</name>
</gene>
<protein>
    <submittedName>
        <fullName evidence="1">Uncharacterized protein</fullName>
    </submittedName>
</protein>
<dbReference type="AlphaFoldDB" id="A0A0F9WKK5"/>
<comment type="caution">
    <text evidence="1">The sequence shown here is derived from an EMBL/GenBank/DDBJ whole genome shotgun (WGS) entry which is preliminary data.</text>
</comment>
<reference evidence="1" key="1">
    <citation type="journal article" date="2015" name="Nature">
        <title>Complex archaea that bridge the gap between prokaryotes and eukaryotes.</title>
        <authorList>
            <person name="Spang A."/>
            <person name="Saw J.H."/>
            <person name="Jorgensen S.L."/>
            <person name="Zaremba-Niedzwiedzka K."/>
            <person name="Martijn J."/>
            <person name="Lind A.E."/>
            <person name="van Eijk R."/>
            <person name="Schleper C."/>
            <person name="Guy L."/>
            <person name="Ettema T.J."/>
        </authorList>
    </citation>
    <scope>NUCLEOTIDE SEQUENCE</scope>
</reference>
<accession>A0A0F9WKK5</accession>